<sequence length="109" mass="12311">MEVSANELEAASSRMEMLQREYSTLRSVQYRSEEGVIVFILANDRELKFRPDDLQATYGATPEQLREIEISPSGLGVYFETLEEDVSLIGLLEGRRGSAKWMAEHPLAS</sequence>
<dbReference type="HOGENOM" id="CLU_144125_1_0_4"/>
<proteinExistence type="evidence at protein level"/>
<dbReference type="PDB" id="2X8N">
    <property type="method" value="NMR"/>
    <property type="chains" value="A=1-109"/>
</dbReference>
<keyword evidence="1" id="KW-0175">Coiled coil</keyword>
<accession>Q7NZQ8</accession>
<dbReference type="Proteomes" id="UP000001424">
    <property type="component" value="Chromosome"/>
</dbReference>
<protein>
    <recommendedName>
        <fullName evidence="5">DUF2442 domain-containing protein</fullName>
    </recommendedName>
</protein>
<dbReference type="SMR" id="Q7NZQ8"/>
<organism evidence="2 3">
    <name type="scientific">Chromobacterium violaceum (strain ATCC 12472 / DSM 30191 / JCM 1249 / CCUG 213 / NBRC 12614 / NCIMB 9131 / NCTC 9757 / MK)</name>
    <dbReference type="NCBI Taxonomy" id="243365"/>
    <lineage>
        <taxon>Bacteria</taxon>
        <taxon>Pseudomonadati</taxon>
        <taxon>Pseudomonadota</taxon>
        <taxon>Betaproteobacteria</taxon>
        <taxon>Neisseriales</taxon>
        <taxon>Chromobacteriaceae</taxon>
        <taxon>Chromobacterium</taxon>
    </lineage>
</organism>
<dbReference type="Pfam" id="PF10387">
    <property type="entry name" value="DUF2442"/>
    <property type="match status" value="1"/>
</dbReference>
<evidence type="ECO:0000313" key="2">
    <source>
        <dbReference type="EMBL" id="AAQ58538.1"/>
    </source>
</evidence>
<dbReference type="KEGG" id="cvi:CV_0863"/>
<dbReference type="PDBsum" id="2X8N"/>
<feature type="coiled-coil region" evidence="1">
    <location>
        <begin position="1"/>
        <end position="28"/>
    </location>
</feature>
<dbReference type="EvolutionaryTrace" id="Q7NZQ8"/>
<dbReference type="AlphaFoldDB" id="Q7NZQ8"/>
<keyword evidence="4" id="KW-0002">3D-structure</keyword>
<name>Q7NZQ8_CHRVO</name>
<evidence type="ECO:0000256" key="1">
    <source>
        <dbReference type="SAM" id="Coils"/>
    </source>
</evidence>
<keyword evidence="3" id="KW-1185">Reference proteome</keyword>
<evidence type="ECO:0008006" key="5">
    <source>
        <dbReference type="Google" id="ProtNLM"/>
    </source>
</evidence>
<reference evidence="2 3" key="1">
    <citation type="journal article" date="2003" name="Proc. Natl. Acad. Sci. U.S.A.">
        <title>The complete genome sequence of Chromobacterium violaceum reveals remarkable and exploitable bacterial adaptability.</title>
        <authorList>
            <person name="Vasconcelos A.T.R."/>
            <person name="de Almeida D.F."/>
            <person name="Almeida F.C."/>
            <person name="de Almeida L.G.P."/>
            <person name="de Almeida R."/>
            <person name="Goncalves J.A.A."/>
            <person name="Andrade E.M."/>
            <person name="Antonio R.V."/>
            <person name="Araripe J."/>
            <person name="de Araujo M.F.F."/>
            <person name="Filho S.A."/>
            <person name="Azevedo V."/>
            <person name="Batista A.J."/>
            <person name="Bataus L.A.M."/>
            <person name="Batista J.S."/>
            <person name="Belo A."/>
            <person name="vander Berg C."/>
            <person name="Blamey J."/>
            <person name="Bogo M."/>
            <person name="Bonato S."/>
            <person name="Bordignon J."/>
            <person name="Brito C.A."/>
            <person name="Brocchi M."/>
            <person name="Burity H.A."/>
            <person name="Camargo A.A."/>
            <person name="Cardoso D.D.P."/>
            <person name="Carneiro N.P."/>
            <person name="Carraro D.M."/>
            <person name="Carvalho C.M.B."/>
            <person name="Cascardo J.C.M."/>
            <person name="Cavada B.S."/>
            <person name="Chueire L.M.O."/>
            <person name="Pasa T.B.C."/>
            <person name="Duran N."/>
            <person name="Fagundes N."/>
            <person name="Falcao C.L."/>
            <person name="Fantinatti F."/>
            <person name="Farias I.P."/>
            <person name="Felipe M.S.S."/>
            <person name="Ferrari L.P."/>
            <person name="Ferro J.A."/>
            <person name="Ferro M.I.T."/>
            <person name="Franco G.R."/>
            <person name="Freitas N.S.A."/>
            <person name="Furlan L.R."/>
            <person name="Gazzinelli R.T."/>
            <person name="Gomes E.A."/>
            <person name="Goncalves P.R."/>
            <person name="Grangeiro T.B."/>
            <person name="Grattapaglia D."/>
            <person name="Grisard E.C."/>
            <person name="Guimaraes C.T."/>
            <person name="Hanna E.S."/>
            <person name="Hungria M."/>
            <person name="Jardim S.N."/>
            <person name="Laurino J."/>
            <person name="Leoi L.C.T."/>
            <person name="Fassarella L."/>
            <person name="Lima A."/>
            <person name="Loureiro M.F."/>
            <person name="Lyra M.C.P."/>
            <person name="Macedo M."/>
            <person name="Madeira H.M.F."/>
            <person name="Manfio G.P."/>
            <person name="Maranhao A.Q."/>
            <person name="Martins W.S."/>
            <person name="di Mauro S.M.Z."/>
            <person name="de Medeiros S.R.B."/>
            <person name="Meissner R.D.V."/>
            <person name="Menck C.F.M."/>
            <person name="Moreira M.A.M."/>
            <person name="Nascimento F.F."/>
            <person name="Nicolas M.F."/>
            <person name="Oliveira J.G."/>
            <person name="Oliveira S.C."/>
            <person name="Paixao R.F.C."/>
            <person name="Parente J.A."/>
            <person name="Pedrosa F.O."/>
            <person name="Pena S.J.D."/>
            <person name="Perreira J.O."/>
            <person name="Perreira M."/>
            <person name="Pinto L.S.R.C."/>
            <person name="Pinto L.S."/>
            <person name="Porto J.I.R."/>
            <person name="Potrich D.P."/>
            <person name="Neto C.E.R."/>
            <person name="Reis A.M.M."/>
            <person name="Rigo L.U."/>
            <person name="Rondinelli E."/>
            <person name="dos Santos E.B.P."/>
            <person name="Santos F.R."/>
            <person name="Schneider M.P.C."/>
            <person name="Seuanez H.N."/>
            <person name="Silva A.M.R."/>
            <person name="da Silva A.L.C."/>
            <person name="Silva D.W."/>
            <person name="Silva R."/>
            <person name="Simoes I.C."/>
            <person name="Simon D."/>
            <person name="Soares C.M.A."/>
            <person name="Soares R.B.A."/>
            <person name="Souza E.M."/>
            <person name="Souza K.R.L."/>
            <person name="Souza R.C."/>
            <person name="Steffens M.B.R."/>
            <person name="Steindel M."/>
            <person name="Teixeira S.R."/>
            <person name="Urmenyi T."/>
            <person name="Vettore A."/>
            <person name="Wassem R."/>
            <person name="Zaha A."/>
            <person name="Simpson A.J.G."/>
        </authorList>
    </citation>
    <scope>NUCLEOTIDE SEQUENCE [LARGE SCALE GENOMIC DNA]</scope>
    <source>
        <strain evidence="3">ATCC 12472 / DSM 30191 / JCM 1249 / NBRC 12614 / NCIMB 9131 / NCTC 9757</strain>
    </source>
</reference>
<dbReference type="EMBL" id="AE016825">
    <property type="protein sequence ID" value="AAQ58538.1"/>
    <property type="molecule type" value="Genomic_DNA"/>
</dbReference>
<dbReference type="RefSeq" id="WP_011134418.1">
    <property type="nucleotide sequence ID" value="NC_005085.1"/>
</dbReference>
<evidence type="ECO:0007829" key="4">
    <source>
        <dbReference type="PDB" id="2X8N"/>
    </source>
</evidence>
<dbReference type="InterPro" id="IPR018841">
    <property type="entry name" value="DUF2442"/>
</dbReference>
<reference evidence="4" key="2">
    <citation type="submission" date="2010-03" db="PDB data bank">
        <title>Solution NMR Structure of Uncharacterized Protein Cv0863 from Chromobacterium Violaceum.</title>
        <authorList>
            <person name="Gutmanas A."/>
            <person name="Fares C."/>
            <person name="Yee A."/>
            <person name="Lemak A."/>
            <person name="Arrowsmith C.H."/>
        </authorList>
    </citation>
    <scope>STRUCTURE BY NMR</scope>
</reference>
<evidence type="ECO:0000313" key="3">
    <source>
        <dbReference type="Proteomes" id="UP000001424"/>
    </source>
</evidence>
<dbReference type="Gene3D" id="3.30.2020.40">
    <property type="entry name" value="Uncharacterised protein PF10387, DUF2442"/>
    <property type="match status" value="1"/>
</dbReference>
<gene>
    <name evidence="2" type="ordered locus">CV_0863</name>
</gene>
<dbReference type="OrthoDB" id="8563470at2"/>